<gene>
    <name evidence="1" type="ORF">EBV32_00660</name>
</gene>
<organism evidence="1 2">
    <name type="scientific">Candidatus Fonsibacter lacus</name>
    <dbReference type="NCBI Taxonomy" id="2576439"/>
    <lineage>
        <taxon>Bacteria</taxon>
        <taxon>Pseudomonadati</taxon>
        <taxon>Pseudomonadota</taxon>
        <taxon>Alphaproteobacteria</taxon>
        <taxon>Candidatus Pelagibacterales</taxon>
        <taxon>Candidatus Pelagibacterales incertae sedis</taxon>
        <taxon>Candidatus Fonsibacter</taxon>
    </lineage>
</organism>
<proteinExistence type="predicted"/>
<dbReference type="AlphaFoldDB" id="A0A964V261"/>
<accession>A0A964V261</accession>
<dbReference type="EMBL" id="RGET01000004">
    <property type="protein sequence ID" value="NBN87596.1"/>
    <property type="molecule type" value="Genomic_DNA"/>
</dbReference>
<evidence type="ECO:0000313" key="1">
    <source>
        <dbReference type="EMBL" id="NBN87596.1"/>
    </source>
</evidence>
<dbReference type="Proteomes" id="UP000713222">
    <property type="component" value="Unassembled WGS sequence"/>
</dbReference>
<reference evidence="1" key="1">
    <citation type="submission" date="2018-10" db="EMBL/GenBank/DDBJ databases">
        <title>Iterative Subtractive Binning of Freshwater Chronoseries Metagenomes Recovers Nearly Complete Genomes from over Four Hundred Novel Species.</title>
        <authorList>
            <person name="Rodriguez-R L.M."/>
            <person name="Tsementzi D."/>
            <person name="Luo C."/>
            <person name="Konstantinidis K.T."/>
        </authorList>
    </citation>
    <scope>NUCLEOTIDE SEQUENCE</scope>
    <source>
        <strain evidence="1">WB7_6_001</strain>
    </source>
</reference>
<evidence type="ECO:0000313" key="2">
    <source>
        <dbReference type="Proteomes" id="UP000713222"/>
    </source>
</evidence>
<protein>
    <submittedName>
        <fullName evidence="1">Uncharacterized protein</fullName>
    </submittedName>
</protein>
<sequence length="276" mass="29307">MIEHALDSDWWTATDWSSDEVKSFTIDGTGAVEFTWAAAEPAAAAAGTPIDAGLYQIARPLAGLQLYLRVTSGTADIYYASKDGPRISETVSGHAYSGDAGADEDFLQAALPSIGFDDATTRTGANPYEFRAYLTTPAADLASTADLQYAMLVLRLMQWIPGRTIRVYGIKYSGDQSGNITDWDTLDNRTKTTAYKDATTGTGPFLSFDVLAIVDELLAVSGWGTTSPIQFFVEDTGSALTDADVRAIVDLGSADTRLSMMLTSGEPVPDPGTGGP</sequence>
<comment type="caution">
    <text evidence="1">The sequence shown here is derived from an EMBL/GenBank/DDBJ whole genome shotgun (WGS) entry which is preliminary data.</text>
</comment>
<name>A0A964V261_9PROT</name>